<accession>A0A384JWG9</accession>
<reference evidence="1 2" key="1">
    <citation type="journal article" date="2011" name="PLoS Genet.">
        <title>Genomic analysis of the necrotrophic fungal pathogens Sclerotinia sclerotiorum and Botrytis cinerea.</title>
        <authorList>
            <person name="Amselem J."/>
            <person name="Cuomo C.A."/>
            <person name="van Kan J.A."/>
            <person name="Viaud M."/>
            <person name="Benito E.P."/>
            <person name="Couloux A."/>
            <person name="Coutinho P.M."/>
            <person name="de Vries R.P."/>
            <person name="Dyer P.S."/>
            <person name="Fillinger S."/>
            <person name="Fournier E."/>
            <person name="Gout L."/>
            <person name="Hahn M."/>
            <person name="Kohn L."/>
            <person name="Lapalu N."/>
            <person name="Plummer K.M."/>
            <person name="Pradier J.M."/>
            <person name="Quevillon E."/>
            <person name="Sharon A."/>
            <person name="Simon A."/>
            <person name="ten Have A."/>
            <person name="Tudzynski B."/>
            <person name="Tudzynski P."/>
            <person name="Wincker P."/>
            <person name="Andrew M."/>
            <person name="Anthouard V."/>
            <person name="Beever R.E."/>
            <person name="Beffa R."/>
            <person name="Benoit I."/>
            <person name="Bouzid O."/>
            <person name="Brault B."/>
            <person name="Chen Z."/>
            <person name="Choquer M."/>
            <person name="Collemare J."/>
            <person name="Cotton P."/>
            <person name="Danchin E.G."/>
            <person name="Da Silva C."/>
            <person name="Gautier A."/>
            <person name="Giraud C."/>
            <person name="Giraud T."/>
            <person name="Gonzalez C."/>
            <person name="Grossetete S."/>
            <person name="Guldener U."/>
            <person name="Henrissat B."/>
            <person name="Howlett B.J."/>
            <person name="Kodira C."/>
            <person name="Kretschmer M."/>
            <person name="Lappartient A."/>
            <person name="Leroch M."/>
            <person name="Levis C."/>
            <person name="Mauceli E."/>
            <person name="Neuveglise C."/>
            <person name="Oeser B."/>
            <person name="Pearson M."/>
            <person name="Poulain J."/>
            <person name="Poussereau N."/>
            <person name="Quesneville H."/>
            <person name="Rascle C."/>
            <person name="Schumacher J."/>
            <person name="Segurens B."/>
            <person name="Sexton A."/>
            <person name="Silva E."/>
            <person name="Sirven C."/>
            <person name="Soanes D.M."/>
            <person name="Talbot N.J."/>
            <person name="Templeton M."/>
            <person name="Yandava C."/>
            <person name="Yarden O."/>
            <person name="Zeng Q."/>
            <person name="Rollins J.A."/>
            <person name="Lebrun M.H."/>
            <person name="Dickman M."/>
        </authorList>
    </citation>
    <scope>NUCLEOTIDE SEQUENCE [LARGE SCALE GENOMIC DNA]</scope>
    <source>
        <strain evidence="1 2">B05.10</strain>
    </source>
</reference>
<reference evidence="1 2" key="2">
    <citation type="journal article" date="2012" name="Eukaryot. Cell">
        <title>Genome update of Botrytis cinerea strains B05.10 and T4.</title>
        <authorList>
            <person name="Staats M."/>
            <person name="van Kan J.A."/>
        </authorList>
    </citation>
    <scope>NUCLEOTIDE SEQUENCE [LARGE SCALE GENOMIC DNA]</scope>
    <source>
        <strain evidence="1 2">B05.10</strain>
    </source>
</reference>
<dbReference type="EMBL" id="CP009815">
    <property type="protein sequence ID" value="ATZ54935.1"/>
    <property type="molecule type" value="Genomic_DNA"/>
</dbReference>
<proteinExistence type="predicted"/>
<evidence type="ECO:0000313" key="1">
    <source>
        <dbReference type="EMBL" id="ATZ54935.1"/>
    </source>
</evidence>
<dbReference type="KEGG" id="bfu:BCIN_11g02470"/>
<organism evidence="1 2">
    <name type="scientific">Botryotinia fuckeliana (strain B05.10)</name>
    <name type="common">Noble rot fungus</name>
    <name type="synonym">Botrytis cinerea</name>
    <dbReference type="NCBI Taxonomy" id="332648"/>
    <lineage>
        <taxon>Eukaryota</taxon>
        <taxon>Fungi</taxon>
        <taxon>Dikarya</taxon>
        <taxon>Ascomycota</taxon>
        <taxon>Pezizomycotina</taxon>
        <taxon>Leotiomycetes</taxon>
        <taxon>Helotiales</taxon>
        <taxon>Sclerotiniaceae</taxon>
        <taxon>Botrytis</taxon>
    </lineage>
</organism>
<sequence>MANIYQNSYLTISADISTSMNSGIFSFSSNKYHAIQVVDDNSNNVTLYGQSTDLEHGRKPTTLEERGWNFQESSLPHRVLYYGESDITWRCQQLNSCECGYSNHTNVILDNIKHSREAFSRRTRVTSQNLENFLAWWSRIVYYYMPRDLTNENYKLPALSGLAQIYHRKTGDSYLTGL</sequence>
<gene>
    <name evidence="1" type="ORF">BCIN_11g02470</name>
</gene>
<evidence type="ECO:0000313" key="2">
    <source>
        <dbReference type="Proteomes" id="UP000001798"/>
    </source>
</evidence>
<reference evidence="1 2" key="3">
    <citation type="journal article" date="2017" name="Mol. Plant Pathol.">
        <title>A gapless genome sequence of the fungus Botrytis cinerea.</title>
        <authorList>
            <person name="Van Kan J.A."/>
            <person name="Stassen J.H."/>
            <person name="Mosbach A."/>
            <person name="Van Der Lee T.A."/>
            <person name="Faino L."/>
            <person name="Farmer A.D."/>
            <person name="Papasotiriou D.G."/>
            <person name="Zhou S."/>
            <person name="Seidl M.F."/>
            <person name="Cottam E."/>
            <person name="Edel D."/>
            <person name="Hahn M."/>
            <person name="Schwartz D.C."/>
            <person name="Dietrich R.A."/>
            <person name="Widdison S."/>
            <person name="Scalliet G."/>
        </authorList>
    </citation>
    <scope>NUCLEOTIDE SEQUENCE [LARGE SCALE GENOMIC DNA]</scope>
    <source>
        <strain evidence="1 2">B05.10</strain>
    </source>
</reference>
<protein>
    <submittedName>
        <fullName evidence="1">Uncharacterized protein</fullName>
    </submittedName>
</protein>
<dbReference type="GeneID" id="36394634"/>
<name>A0A384JWG9_BOTFB</name>
<dbReference type="PANTHER" id="PTHR33112:SF9">
    <property type="entry name" value="HETEROKARYON INCOMPATIBILITY DOMAIN-CONTAINING PROTEIN"/>
    <property type="match status" value="1"/>
</dbReference>
<dbReference type="VEuPathDB" id="FungiDB:Bcin11g02470"/>
<dbReference type="OrthoDB" id="3562689at2759"/>
<dbReference type="AlphaFoldDB" id="A0A384JWG9"/>
<dbReference type="PANTHER" id="PTHR33112">
    <property type="entry name" value="DOMAIN PROTEIN, PUTATIVE-RELATED"/>
    <property type="match status" value="1"/>
</dbReference>
<dbReference type="RefSeq" id="XP_024551700.1">
    <property type="nucleotide sequence ID" value="XM_024695898.1"/>
</dbReference>
<keyword evidence="2" id="KW-1185">Reference proteome</keyword>
<dbReference type="Proteomes" id="UP000001798">
    <property type="component" value="Chromosome 11"/>
</dbReference>